<dbReference type="Proteomes" id="UP001234989">
    <property type="component" value="Chromosome 2"/>
</dbReference>
<feature type="non-terminal residue" evidence="1">
    <location>
        <position position="1"/>
    </location>
</feature>
<reference evidence="1" key="1">
    <citation type="submission" date="2023-08" db="EMBL/GenBank/DDBJ databases">
        <title>A de novo genome assembly of Solanum verrucosum Schlechtendal, a Mexican diploid species geographically isolated from the other diploid A-genome species in potato relatives.</title>
        <authorList>
            <person name="Hosaka K."/>
        </authorList>
    </citation>
    <scope>NUCLEOTIDE SEQUENCE</scope>
    <source>
        <tissue evidence="1">Young leaves</tissue>
    </source>
</reference>
<dbReference type="AlphaFoldDB" id="A0AAF0Q1V5"/>
<keyword evidence="2" id="KW-1185">Reference proteome</keyword>
<proteinExistence type="predicted"/>
<sequence length="62" mass="7485">RKSFWRKIKEHPVKYLGVLIFVTEIRLIRGYFESVWWWSSSHPASSSSRCPEPSNFFLYFSI</sequence>
<accession>A0AAF0Q1V5</accession>
<protein>
    <submittedName>
        <fullName evidence="1">Uncharacterized protein</fullName>
    </submittedName>
</protein>
<evidence type="ECO:0000313" key="1">
    <source>
        <dbReference type="EMBL" id="WMV15196.1"/>
    </source>
</evidence>
<name>A0AAF0Q1V5_SOLVR</name>
<gene>
    <name evidence="1" type="ORF">MTR67_008581</name>
</gene>
<organism evidence="1 2">
    <name type="scientific">Solanum verrucosum</name>
    <dbReference type="NCBI Taxonomy" id="315347"/>
    <lineage>
        <taxon>Eukaryota</taxon>
        <taxon>Viridiplantae</taxon>
        <taxon>Streptophyta</taxon>
        <taxon>Embryophyta</taxon>
        <taxon>Tracheophyta</taxon>
        <taxon>Spermatophyta</taxon>
        <taxon>Magnoliopsida</taxon>
        <taxon>eudicotyledons</taxon>
        <taxon>Gunneridae</taxon>
        <taxon>Pentapetalae</taxon>
        <taxon>asterids</taxon>
        <taxon>lamiids</taxon>
        <taxon>Solanales</taxon>
        <taxon>Solanaceae</taxon>
        <taxon>Solanoideae</taxon>
        <taxon>Solaneae</taxon>
        <taxon>Solanum</taxon>
    </lineage>
</organism>
<evidence type="ECO:0000313" key="2">
    <source>
        <dbReference type="Proteomes" id="UP001234989"/>
    </source>
</evidence>
<dbReference type="EMBL" id="CP133613">
    <property type="protein sequence ID" value="WMV15196.1"/>
    <property type="molecule type" value="Genomic_DNA"/>
</dbReference>